<dbReference type="Pfam" id="PF07687">
    <property type="entry name" value="M20_dimer"/>
    <property type="match status" value="1"/>
</dbReference>
<dbReference type="InterPro" id="IPR011650">
    <property type="entry name" value="Peptidase_M20_dimer"/>
</dbReference>
<dbReference type="GO" id="GO:0050118">
    <property type="term" value="F:N-acetyldiaminopimelate deacetylase activity"/>
    <property type="evidence" value="ECO:0007669"/>
    <property type="project" value="UniProtKB-ARBA"/>
</dbReference>
<dbReference type="NCBIfam" id="TIGR01891">
    <property type="entry name" value="amidohydrolases"/>
    <property type="match status" value="1"/>
</dbReference>
<feature type="binding site" evidence="2">
    <location>
        <position position="369"/>
    </location>
    <ligand>
        <name>Mn(2+)</name>
        <dbReference type="ChEBI" id="CHEBI:29035"/>
        <label>2</label>
    </ligand>
</feature>
<dbReference type="Proteomes" id="UP000193749">
    <property type="component" value="Unassembled WGS sequence"/>
</dbReference>
<keyword evidence="2" id="KW-0464">Manganese</keyword>
<evidence type="ECO:0000259" key="3">
    <source>
        <dbReference type="Pfam" id="PF07687"/>
    </source>
</evidence>
<feature type="domain" description="Peptidase M20 dimerisation" evidence="3">
    <location>
        <begin position="195"/>
        <end position="287"/>
    </location>
</feature>
<reference evidence="4 5" key="1">
    <citation type="journal article" date="2017" name="Antonie Van Leeuwenhoek">
        <title>Phylogenomic resolution of the bacterial genus Pantoea and its relationship with Erwinia and Tatumella.</title>
        <authorList>
            <person name="Palmer M."/>
            <person name="Steenkamp E.T."/>
            <person name="Coetzee M.P."/>
            <person name="Chan W.Y."/>
            <person name="van Zyl E."/>
            <person name="De Maayer P."/>
            <person name="Coutinho T.A."/>
            <person name="Blom J."/>
            <person name="Smits T.H."/>
            <person name="Duffy B."/>
            <person name="Venter S.N."/>
        </authorList>
    </citation>
    <scope>NUCLEOTIDE SEQUENCE [LARGE SCALE GENOMIC DNA]</scope>
    <source>
        <strain evidence="4 5">LMG 2657</strain>
    </source>
</reference>
<proteinExistence type="predicted"/>
<feature type="binding site" evidence="2">
    <location>
        <position position="172"/>
    </location>
    <ligand>
        <name>Mn(2+)</name>
        <dbReference type="ChEBI" id="CHEBI:29035"/>
        <label>2</label>
    </ligand>
</feature>
<dbReference type="InterPro" id="IPR002933">
    <property type="entry name" value="Peptidase_M20"/>
</dbReference>
<accession>A0A1X1ELS4</accession>
<comment type="caution">
    <text evidence="4">The sequence shown here is derived from an EMBL/GenBank/DDBJ whole genome shotgun (WGS) entry which is preliminary data.</text>
</comment>
<dbReference type="InterPro" id="IPR036264">
    <property type="entry name" value="Bact_exopeptidase_dim_dom"/>
</dbReference>
<dbReference type="Gene3D" id="3.40.630.10">
    <property type="entry name" value="Zn peptidases"/>
    <property type="match status" value="1"/>
</dbReference>
<dbReference type="CDD" id="cd03886">
    <property type="entry name" value="M20_Acy1"/>
    <property type="match status" value="1"/>
</dbReference>
<comment type="cofactor">
    <cofactor evidence="2">
        <name>Mn(2+)</name>
        <dbReference type="ChEBI" id="CHEBI:29035"/>
    </cofactor>
    <text evidence="2">The Mn(2+) ion enhances activity.</text>
</comment>
<protein>
    <submittedName>
        <fullName evidence="4">N-acyl-L-amino acid amidohydrolase</fullName>
    </submittedName>
</protein>
<dbReference type="SUPFAM" id="SSF55031">
    <property type="entry name" value="Bacterial exopeptidase dimerisation domain"/>
    <property type="match status" value="1"/>
</dbReference>
<feature type="binding site" evidence="2">
    <location>
        <position position="113"/>
    </location>
    <ligand>
        <name>Mn(2+)</name>
        <dbReference type="ChEBI" id="CHEBI:29035"/>
        <label>2</label>
    </ligand>
</feature>
<organism evidence="4 5">
    <name type="scientific">Pantoea cypripedii</name>
    <name type="common">Pectobacterium cypripedii</name>
    <name type="synonym">Erwinia cypripedii</name>
    <dbReference type="NCBI Taxonomy" id="55209"/>
    <lineage>
        <taxon>Bacteria</taxon>
        <taxon>Pseudomonadati</taxon>
        <taxon>Pseudomonadota</taxon>
        <taxon>Gammaproteobacteria</taxon>
        <taxon>Enterobacterales</taxon>
        <taxon>Erwiniaceae</taxon>
        <taxon>Pantoea</taxon>
    </lineage>
</organism>
<gene>
    <name evidence="4" type="ORF">HA50_25175</name>
</gene>
<dbReference type="EMBL" id="MLJI01000002">
    <property type="protein sequence ID" value="ORM89887.1"/>
    <property type="molecule type" value="Genomic_DNA"/>
</dbReference>
<sequence>MNNLQSQDLTLHINNKMAELEPHLITIRRDIHSHPELGFDTVRTADIVRCELEKMGYQPKTGVGRTGVQLDISGGAAGPTLLLRADMDALPMQEQTGLPYASQIAGKMHACGHDLHTATLLGVAATLKDLTPQLKGNVRLIFQPAEETAESGAAAMIVDGAADGIDMAITLHNKPELQAGRIALTRGASTASSDEFDVTVKGISTHAARPHMGRDPIIAAVGLITQLQTIISREADPADSAVLTIGHIQGGTTHNIIPDSCIFQGTVRARSAQRRDQIEAAFRRICTGFAQAMEVEISLNYQRGVPPLINDEHLIDQIEGILSQHFGERIEATSKSSFGAEDFSYFTERVPGCQIEFGSAIAGRHDHLHNSDYQPDEACIKVGAIALSRIAVDLLS</sequence>
<dbReference type="PIRSF" id="PIRSF005962">
    <property type="entry name" value="Pept_M20D_amidohydro"/>
    <property type="match status" value="1"/>
</dbReference>
<evidence type="ECO:0000256" key="1">
    <source>
        <dbReference type="ARBA" id="ARBA00022801"/>
    </source>
</evidence>
<evidence type="ECO:0000256" key="2">
    <source>
        <dbReference type="PIRSR" id="PIRSR005962-1"/>
    </source>
</evidence>
<evidence type="ECO:0000313" key="4">
    <source>
        <dbReference type="EMBL" id="ORM89887.1"/>
    </source>
</evidence>
<keyword evidence="1 4" id="KW-0378">Hydrolase</keyword>
<dbReference type="AlphaFoldDB" id="A0A1X1ELS4"/>
<dbReference type="FunFam" id="3.30.70.360:FF:000001">
    <property type="entry name" value="N-acetyldiaminopimelate deacetylase"/>
    <property type="match status" value="1"/>
</dbReference>
<keyword evidence="5" id="KW-1185">Reference proteome</keyword>
<feature type="binding site" evidence="2">
    <location>
        <position position="147"/>
    </location>
    <ligand>
        <name>Mn(2+)</name>
        <dbReference type="ChEBI" id="CHEBI:29035"/>
        <label>2</label>
    </ligand>
</feature>
<feature type="binding site" evidence="2">
    <location>
        <position position="111"/>
    </location>
    <ligand>
        <name>Mn(2+)</name>
        <dbReference type="ChEBI" id="CHEBI:29035"/>
        <label>2</label>
    </ligand>
</feature>
<dbReference type="GO" id="GO:0019877">
    <property type="term" value="P:diaminopimelate biosynthetic process"/>
    <property type="evidence" value="ECO:0007669"/>
    <property type="project" value="UniProtKB-ARBA"/>
</dbReference>
<name>A0A1X1ELS4_PANCY</name>
<dbReference type="STRING" id="55209.HA50_25175"/>
<dbReference type="Pfam" id="PF01546">
    <property type="entry name" value="Peptidase_M20"/>
    <property type="match status" value="1"/>
</dbReference>
<dbReference type="SUPFAM" id="SSF53187">
    <property type="entry name" value="Zn-dependent exopeptidases"/>
    <property type="match status" value="1"/>
</dbReference>
<keyword evidence="2" id="KW-0479">Metal-binding</keyword>
<dbReference type="Gene3D" id="3.30.70.360">
    <property type="match status" value="1"/>
</dbReference>
<dbReference type="InterPro" id="IPR017439">
    <property type="entry name" value="Amidohydrolase"/>
</dbReference>
<dbReference type="PANTHER" id="PTHR11014">
    <property type="entry name" value="PEPTIDASE M20 FAMILY MEMBER"/>
    <property type="match status" value="1"/>
</dbReference>
<dbReference type="PANTHER" id="PTHR11014:SF63">
    <property type="entry name" value="METALLOPEPTIDASE, PUTATIVE (AFU_ORTHOLOGUE AFUA_6G09600)-RELATED"/>
    <property type="match status" value="1"/>
</dbReference>
<evidence type="ECO:0000313" key="5">
    <source>
        <dbReference type="Proteomes" id="UP000193749"/>
    </source>
</evidence>
<dbReference type="GO" id="GO:0046872">
    <property type="term" value="F:metal ion binding"/>
    <property type="evidence" value="ECO:0007669"/>
    <property type="project" value="UniProtKB-KW"/>
</dbReference>